<sequence length="237" mass="26804">MGDQDKEKSMENPDVVHKVCDGPWLHQTERTVHATAPRLCSVPKSHPALLICFNSFLFSSLWLNTKGCELPKGVSNQKVRDTKGYEHQKVQGPRGMIGQRVHVPNGVFRDRLGPILMDQPNLSSKTRSRPKAGSGKGVRWAIEPDSIGRSHLDSIRLDRLVFGDDPDLFVCSVYLFWTIYLILSQGVELRMVLVKPRSREGSVSERLCNVWLDDARDELVIVYETVKKLCIESHVSK</sequence>
<name>A0ABQ7MNJ3_BRACM</name>
<gene>
    <name evidence="1" type="primary">A04g502740.1_BraROA</name>
    <name evidence="1" type="ORF">IGI04_014915</name>
</gene>
<organism evidence="1 2">
    <name type="scientific">Brassica rapa subsp. trilocularis</name>
    <dbReference type="NCBI Taxonomy" id="1813537"/>
    <lineage>
        <taxon>Eukaryota</taxon>
        <taxon>Viridiplantae</taxon>
        <taxon>Streptophyta</taxon>
        <taxon>Embryophyta</taxon>
        <taxon>Tracheophyta</taxon>
        <taxon>Spermatophyta</taxon>
        <taxon>Magnoliopsida</taxon>
        <taxon>eudicotyledons</taxon>
        <taxon>Gunneridae</taxon>
        <taxon>Pentapetalae</taxon>
        <taxon>rosids</taxon>
        <taxon>malvids</taxon>
        <taxon>Brassicales</taxon>
        <taxon>Brassicaceae</taxon>
        <taxon>Brassiceae</taxon>
        <taxon>Brassica</taxon>
    </lineage>
</organism>
<evidence type="ECO:0000313" key="1">
    <source>
        <dbReference type="EMBL" id="KAG5400308.1"/>
    </source>
</evidence>
<protein>
    <submittedName>
        <fullName evidence="1">Uncharacterized protein</fullName>
    </submittedName>
</protein>
<reference evidence="1 2" key="1">
    <citation type="submission" date="2021-03" db="EMBL/GenBank/DDBJ databases">
        <authorList>
            <person name="King G.J."/>
            <person name="Bancroft I."/>
            <person name="Baten A."/>
            <person name="Bloomfield J."/>
            <person name="Borpatragohain P."/>
            <person name="He Z."/>
            <person name="Irish N."/>
            <person name="Irwin J."/>
            <person name="Liu K."/>
            <person name="Mauleon R.P."/>
            <person name="Moore J."/>
            <person name="Morris R."/>
            <person name="Ostergaard L."/>
            <person name="Wang B."/>
            <person name="Wells R."/>
        </authorList>
    </citation>
    <scope>NUCLEOTIDE SEQUENCE [LARGE SCALE GENOMIC DNA]</scope>
    <source>
        <strain evidence="1">R-o-18</strain>
        <tissue evidence="1">Leaf</tissue>
    </source>
</reference>
<proteinExistence type="predicted"/>
<keyword evidence="2" id="KW-1185">Reference proteome</keyword>
<evidence type="ECO:0000313" key="2">
    <source>
        <dbReference type="Proteomes" id="UP000823674"/>
    </source>
</evidence>
<comment type="caution">
    <text evidence="1">The sequence shown here is derived from an EMBL/GenBank/DDBJ whole genome shotgun (WGS) entry which is preliminary data.</text>
</comment>
<accession>A0ABQ7MNJ3</accession>
<dbReference type="Proteomes" id="UP000823674">
    <property type="component" value="Chromosome A04"/>
</dbReference>
<dbReference type="EMBL" id="JADBGQ010000004">
    <property type="protein sequence ID" value="KAG5400308.1"/>
    <property type="molecule type" value="Genomic_DNA"/>
</dbReference>